<comment type="caution">
    <text evidence="1">The sequence shown here is derived from an EMBL/GenBank/DDBJ whole genome shotgun (WGS) entry which is preliminary data.</text>
</comment>
<gene>
    <name evidence="1" type="ORF">Cpap_2775</name>
</gene>
<reference evidence="1" key="1">
    <citation type="submission" date="2009-07" db="EMBL/GenBank/DDBJ databases">
        <authorList>
            <consortium name="US DOE Joint Genome Institute (JGI-PGF)"/>
            <person name="Lucas S."/>
            <person name="Copeland A."/>
            <person name="Lapidus A."/>
            <person name="Glavina del Rio T."/>
            <person name="Tice H."/>
            <person name="Bruce D."/>
            <person name="Goodwin L."/>
            <person name="Pitluck S."/>
            <person name="Larimer F."/>
            <person name="Land M.L."/>
            <person name="Mouttaki H."/>
            <person name="He Z."/>
            <person name="Zhou J."/>
            <person name="Hemme C.L."/>
        </authorList>
    </citation>
    <scope>NUCLEOTIDE SEQUENCE [LARGE SCALE GENOMIC DNA]</scope>
    <source>
        <strain evidence="1">DSM 2782</strain>
    </source>
</reference>
<proteinExistence type="predicted"/>
<dbReference type="SUPFAM" id="SSF52540">
    <property type="entry name" value="P-loop containing nucleoside triphosphate hydrolases"/>
    <property type="match status" value="1"/>
</dbReference>
<evidence type="ECO:0000313" key="2">
    <source>
        <dbReference type="Proteomes" id="UP000003860"/>
    </source>
</evidence>
<dbReference type="Proteomes" id="UP000003860">
    <property type="component" value="Unassembled WGS sequence"/>
</dbReference>
<dbReference type="eggNOG" id="COG0703">
    <property type="taxonomic scope" value="Bacteria"/>
</dbReference>
<organism evidence="1 2">
    <name type="scientific">Ruminiclostridium papyrosolvens DSM 2782</name>
    <dbReference type="NCBI Taxonomy" id="588581"/>
    <lineage>
        <taxon>Bacteria</taxon>
        <taxon>Bacillati</taxon>
        <taxon>Bacillota</taxon>
        <taxon>Clostridia</taxon>
        <taxon>Eubacteriales</taxon>
        <taxon>Oscillospiraceae</taxon>
        <taxon>Ruminiclostridium</taxon>
    </lineage>
</organism>
<dbReference type="EMBL" id="ACXX02000005">
    <property type="protein sequence ID" value="EGD48087.1"/>
    <property type="molecule type" value="Genomic_DNA"/>
</dbReference>
<dbReference type="InterPro" id="IPR027417">
    <property type="entry name" value="P-loop_NTPase"/>
</dbReference>
<dbReference type="AlphaFoldDB" id="F1TBR6"/>
<sequence length="185" mass="21088">MSSTGEYLFRDSYILRGIDVKNLVIINGTMGVGKTATCRELQKILPLNIFLDGDWCWDMTPFTVTEETKAMVMDNISYLLNNFIRCSEYENIIFCWVMHEQWIIDELLSRLDLGSCTAKIFSLTADCEALKSRLNKDVANGIRTKDIIQRSISRIKKYDCLNSEKIDVSKISPKQAAEAVSARIL</sequence>
<keyword evidence="2" id="KW-1185">Reference proteome</keyword>
<protein>
    <recommendedName>
        <fullName evidence="3">Nucleotide kinase</fullName>
    </recommendedName>
</protein>
<dbReference type="Pfam" id="PF13238">
    <property type="entry name" value="AAA_18"/>
    <property type="match status" value="1"/>
</dbReference>
<accession>F1TBR6</accession>
<evidence type="ECO:0008006" key="3">
    <source>
        <dbReference type="Google" id="ProtNLM"/>
    </source>
</evidence>
<evidence type="ECO:0000313" key="1">
    <source>
        <dbReference type="EMBL" id="EGD48087.1"/>
    </source>
</evidence>
<dbReference type="Gene3D" id="3.40.50.300">
    <property type="entry name" value="P-loop containing nucleotide triphosphate hydrolases"/>
    <property type="match status" value="1"/>
</dbReference>
<dbReference type="STRING" id="588581.Cpap_2775"/>
<name>F1TBR6_9FIRM</name>
<reference evidence="1" key="2">
    <citation type="submission" date="2011-01" db="EMBL/GenBank/DDBJ databases">
        <title>The Non-contiguous Finished genome of Clostridium papyrosolvens.</title>
        <authorList>
            <person name="Lucas S."/>
            <person name="Copeland A."/>
            <person name="Lapidus A."/>
            <person name="Cheng J.-F."/>
            <person name="Goodwin L."/>
            <person name="Pitluck S."/>
            <person name="Misra M."/>
            <person name="Chertkov O."/>
            <person name="Detter J.C."/>
            <person name="Han C."/>
            <person name="Tapia R."/>
            <person name="Land M."/>
            <person name="Hauser L."/>
            <person name="Kyrpides N."/>
            <person name="Ivanova N."/>
            <person name="Pagani I."/>
            <person name="Mouttaki H."/>
            <person name="He Z."/>
            <person name="Zhou J."/>
            <person name="Hemme C.L."/>
            <person name="Woyke T."/>
        </authorList>
    </citation>
    <scope>NUCLEOTIDE SEQUENCE [LARGE SCALE GENOMIC DNA]</scope>
    <source>
        <strain evidence="1">DSM 2782</strain>
    </source>
</reference>